<feature type="region of interest" description="Disordered" evidence="1">
    <location>
        <begin position="183"/>
        <end position="272"/>
    </location>
</feature>
<protein>
    <submittedName>
        <fullName evidence="2">Uncharacterized protein</fullName>
    </submittedName>
</protein>
<reference evidence="2" key="2">
    <citation type="submission" date="2021-03" db="EMBL/GenBank/DDBJ databases">
        <authorList>
            <person name="Alouane T."/>
            <person name="Langin T."/>
            <person name="Bonhomme L."/>
        </authorList>
    </citation>
    <scope>NUCLEOTIDE SEQUENCE</scope>
    <source>
        <strain evidence="2">MDC_Fg202</strain>
    </source>
</reference>
<evidence type="ECO:0000256" key="1">
    <source>
        <dbReference type="SAM" id="MobiDB-lite"/>
    </source>
</evidence>
<evidence type="ECO:0000313" key="4">
    <source>
        <dbReference type="Proteomes" id="UP000746612"/>
    </source>
</evidence>
<dbReference type="EMBL" id="CAAKMV010000033">
    <property type="protein sequence ID" value="VIO52632.1"/>
    <property type="molecule type" value="Genomic_DNA"/>
</dbReference>
<reference evidence="3" key="1">
    <citation type="submission" date="2019-04" db="EMBL/GenBank/DDBJ databases">
        <authorList>
            <person name="Melise S."/>
            <person name="Noan J."/>
            <person name="Okalmin O."/>
        </authorList>
    </citation>
    <scope>NUCLEOTIDE SEQUENCE</scope>
    <source>
        <strain evidence="3">FN9</strain>
    </source>
</reference>
<dbReference type="AlphaFoldDB" id="A0A2H3G0T4"/>
<sequence>MAIIFEDQLDRLKGGESSEFAHARSEILRPAYDLYLESAHVRQFSPPPSILQLIASPDIAVKLSRCRKTGAAIDLTITKKSNASYENFMGYCKEHRCVVFKGETGLFYDFVDFVESAAAKHGINDITAVLRAPDKIRIPFGGLKYGLEYEQFVDLVEVLQCAMWIRTSPSEQEQAGKSCIKIATDSRTPPPSTPEYVPSSPSGSLMTYETIHERPGVPSQSLSDSDSPLSSCGSSISTPPPFHDMPSICSDDSSSDDSSELSDPPMVINTPPWLRFVFDE</sequence>
<accession>A0A2H3G0T4</accession>
<feature type="compositionally biased region" description="Low complexity" evidence="1">
    <location>
        <begin position="218"/>
        <end position="237"/>
    </location>
</feature>
<name>A0A2H3G0T4_GIBZA</name>
<dbReference type="Proteomes" id="UP000746612">
    <property type="component" value="Unassembled WGS sequence"/>
</dbReference>
<proteinExistence type="predicted"/>
<organism evidence="2 4">
    <name type="scientific">Gibberella zeae</name>
    <name type="common">Wheat head blight fungus</name>
    <name type="synonym">Fusarium graminearum</name>
    <dbReference type="NCBI Taxonomy" id="5518"/>
    <lineage>
        <taxon>Eukaryota</taxon>
        <taxon>Fungi</taxon>
        <taxon>Dikarya</taxon>
        <taxon>Ascomycota</taxon>
        <taxon>Pezizomycotina</taxon>
        <taxon>Sordariomycetes</taxon>
        <taxon>Hypocreomycetidae</taxon>
        <taxon>Hypocreales</taxon>
        <taxon>Nectriaceae</taxon>
        <taxon>Fusarium</taxon>
    </lineage>
</organism>
<evidence type="ECO:0000313" key="3">
    <source>
        <dbReference type="EMBL" id="VIO52632.1"/>
    </source>
</evidence>
<gene>
    <name evidence="3" type="ORF">FUG_LOCUS35085</name>
    <name evidence="2" type="ORF">MDCFG202_LOCUS434302</name>
</gene>
<evidence type="ECO:0000313" key="2">
    <source>
        <dbReference type="EMBL" id="CAG1998394.1"/>
    </source>
</evidence>
<dbReference type="EMBL" id="CAJPIJ010000162">
    <property type="protein sequence ID" value="CAG1998394.1"/>
    <property type="molecule type" value="Genomic_DNA"/>
</dbReference>